<proteinExistence type="predicted"/>
<name>A0ABW9ERV8_9BURK</name>
<reference evidence="1 2" key="1">
    <citation type="journal article" date="2024" name="Chem. Sci.">
        <title>Discovery of megapolipeptins by genome mining of a Burkholderiales bacteria collection.</title>
        <authorList>
            <person name="Paulo B.S."/>
            <person name="Recchia M.J.J."/>
            <person name="Lee S."/>
            <person name="Fergusson C.H."/>
            <person name="Romanowski S.B."/>
            <person name="Hernandez A."/>
            <person name="Krull N."/>
            <person name="Liu D.Y."/>
            <person name="Cavanagh H."/>
            <person name="Bos A."/>
            <person name="Gray C.A."/>
            <person name="Murphy B.T."/>
            <person name="Linington R.G."/>
            <person name="Eustaquio A.S."/>
        </authorList>
    </citation>
    <scope>NUCLEOTIDE SEQUENCE [LARGE SCALE GENOMIC DNA]</scope>
    <source>
        <strain evidence="1 2">RL17-350-BIC-E</strain>
    </source>
</reference>
<organism evidence="1 2">
    <name type="scientific">Paraburkholderia strydomiana</name>
    <dbReference type="NCBI Taxonomy" id="1245417"/>
    <lineage>
        <taxon>Bacteria</taxon>
        <taxon>Pseudomonadati</taxon>
        <taxon>Pseudomonadota</taxon>
        <taxon>Betaproteobacteria</taxon>
        <taxon>Burkholderiales</taxon>
        <taxon>Burkholderiaceae</taxon>
        <taxon>Paraburkholderia</taxon>
    </lineage>
</organism>
<dbReference type="RefSeq" id="WP_408157908.1">
    <property type="nucleotide sequence ID" value="NZ_JAQQCL010000054.1"/>
</dbReference>
<evidence type="ECO:0000313" key="2">
    <source>
        <dbReference type="Proteomes" id="UP001629392"/>
    </source>
</evidence>
<dbReference type="EMBL" id="JAQQCL010000054">
    <property type="protein sequence ID" value="MFM0721766.1"/>
    <property type="molecule type" value="Genomic_DNA"/>
</dbReference>
<accession>A0ABW9ERV8</accession>
<keyword evidence="2" id="KW-1185">Reference proteome</keyword>
<sequence length="101" mass="11112">MFRNNAYIDRLYPTDYSEQIIIIENPHAFFGRGSAAIRHGFGLSAAFARFLEVSPDPPTVDLVRRQSALTSAGFARAPMGPVGVSFQIAPYSSLTDLTIFE</sequence>
<evidence type="ECO:0000313" key="1">
    <source>
        <dbReference type="EMBL" id="MFM0721766.1"/>
    </source>
</evidence>
<gene>
    <name evidence="1" type="ORF">PQQ73_36360</name>
</gene>
<dbReference type="Proteomes" id="UP001629392">
    <property type="component" value="Unassembled WGS sequence"/>
</dbReference>
<comment type="caution">
    <text evidence="1">The sequence shown here is derived from an EMBL/GenBank/DDBJ whole genome shotgun (WGS) entry which is preliminary data.</text>
</comment>
<protein>
    <submittedName>
        <fullName evidence="1">Uncharacterized protein</fullName>
    </submittedName>
</protein>